<gene>
    <name evidence="6" type="ORF">MYP_2994</name>
</gene>
<dbReference type="Proteomes" id="UP000030185">
    <property type="component" value="Unassembled WGS sequence"/>
</dbReference>
<dbReference type="CDD" id="cd15482">
    <property type="entry name" value="Sialidase_non-viral"/>
    <property type="match status" value="1"/>
</dbReference>
<dbReference type="GO" id="GO:0009523">
    <property type="term" value="C:photosystem II"/>
    <property type="evidence" value="ECO:0007669"/>
    <property type="project" value="UniProtKB-KW"/>
</dbReference>
<dbReference type="Gene3D" id="2.180.10.10">
    <property type="entry name" value="RHS repeat-associated core"/>
    <property type="match status" value="1"/>
</dbReference>
<sequence>MQIFKAFFRIVFLGILLLPNLSSGQSLTVVPAGNAAAVQGMISNNFKGKGVTISNITFSGSPSSVGTFNSTGWTQGLGSGLVMTTGNAADASGPNDILNFQGTSFSGSAGDADLDLLIRNTTKEATIIEFDFVPSGNKIEFRYLFASEEYPEYNCSAANDGFGLFISGPGIAGKQNIATVDGRNVSINTVNDGTVTQGVGNGANCNLIPGSNYFDNSGAFAGTSVIAYDGYTKVFNAEYTVTPCAVYHMKLVIADAFDKLYDSGLFLEANSFSSQPFSVSVTGNNTTICEGSNAVLNAPSGFYSYQWKKNGAAIEGATNNSYSASQAGTYTVEIKRNQCNATAELSNAVTINVQAPPNKAVTASATSLCVNSNITLTSNASSGTFSWNTSPVKTTKSVTVTTTGTYVATITDGVCTVNSDPVVITGNDHVINYSKTDISCNGQTNGAIDLNVTGGKLPYTYSWTGPSSFTSTAEDLSGLAQGTYIATVKDADNCSKSSASIVINQPAVLTASAVAGTKGAINLTASGGTTPYTYSWSNGTEIVSSVASPTGLPAGAYTVTVTDARGCTATAGATVSSGCSLDAGALVTNIKCPGGTDGAIAINIIGGSSNLTYNWKKNSAAFSTTKDINNLSPGFYEFQVTDNADGCIKNTSYVISDAIFSLDIAAGDVNCYGAGNGSATPIITGGNSPFTYSWKNQSQSVISSLPSVTNLAPGSYSLTVTDDKSCTQTKSFTIGGPGAFTVLLSKTDVSCKGLQNGAINMTIAGGTAPYTILWTGPSGFTSALEDLSDLAPGTYSVTVTDANNCSASYTAGASVTLTEPPADLSATVAAGSTRGTANVTISGGTGPYSVLWSDGQTGQNVNSLRANTDYTYTVTDSKGCTYTGNFSPGLGCSIGVVVNQQTDVLCNGGSTGSASVTPSGGYGGTYTYQWKNPSGGNFATTKDVTAMSAGTYSLKVTDPSDNCSVSINVSILQPQALTVNLTKTEIRCNNETNGGFTAQVNGGTPAYTYVWKKGGTVISGVPNPFKVLSGQGAGSYTLTITDKNGCTTTSGVSTLANPSVLNATPTVTNVACNGGSSGAVTLAVTGGWSPYTFAWSETTSGYTATTKDISGIKAGTYNVEITDLHGCKKTLPPISITQPSALSATTTQTNLTCYGGTNGAITVTPSGGTSPYTYAWTKFGVALPTNATTKDQTGLKAGPYTVTIMDSKGCQYPATVTLTQPEGPEVLAAGSATFCFGGSVVLSSSKPSDGSYQWTKTAGGTPTVVGTGASITANASGMYRVTITRGACTETSEPFQVTVNPVPVATIIPSATAFCEDGSVTLTSSIIGQSYEWRLNDIIIPNTNNSRTITVTNGGTYSLVVTTRLCNAAIVTSSITKYPKFTLTATGVNTTCPGATNGSITLATSGTNNPPYIYDWHHVAGTSNPANQTGLSAGDYTVTVTDNVGCVVSKTTTIVQPTLSVTPTVTSSSCNGTNNGSISLNVDFTPASGNPVPPSTPQNDCYSGSKASTYSCTQSCSRNAVANDNISAPNNGVNGETIIVCIPQQTSFNGNITVNKGGTLVLPANSTYASGTVTLNSGSTFIVCGTFNPSSLNMNGGTLVINGLSTIPYLIVNAGSMIKNFGTLNLNGFELRGGTLENYATLNCPSGDAVLPSGYSGILNNYHNLTIRGIYLNSATAVFTNGGSVTASNTVSNAGTINNNCTLNINNGVSGILYNNNILNNAGELNVTQLFSSTVGVSVINHNKGKITVTDKIEFKNQFKLAAGTEVQTKDLYIWGNLNGIGSTCASVKVSGITSNPSSGTNIGVVNGRLDICDANGIETRGTVNSPATTDCSCTPGQGVTCSVSWNTGATGNTISNLAPGTYTANLVCAGCSTSYNYTITQPDALNAVTNITNVTCKGKNNGIIVATVSGGTAPYTFAWTNVSAPSVITSTGATSTVSLLPPGTYSLTVTDSKNCSKTVGSLVITEPNLLSATATKTDASCKGGKDGTMTAVPVGGSAPYTYMWTGTNQTGATVTALTAGTYTVTVTDTKGCTATANATVGEPETPCGGGVCSDFKLDLMGVSPLCTDATNGTLVANVSGGQGTITYDWSHIAGTNDGPDAGLVGAGSYSLTVSDSRGCSQSKSETLKNSEVPCPKPCTLITSISGTDNTCPGGNTGAANLIIQGGVAPFKIDWKHIPGEDNIEDLVNLTSGPYTVTVTDASGVCAHTSTVSINEPDYLRIFTGDMELCPGSSTVLTSSSLTGNNWSTGATARSITVTAPGTYTLTIGSGCAGLSASVTIAAKTDCTPQKFLCNPTASPIVTISDSCGKELINTAIYNARQKYTTYIADVKTSFQTKYIDKCLSVYEDFGVKYGDKEHHYTLYYYDQAGNLVRTVPPAGVKKITSQTALAQIKVDRKNNQRTVFTDHTLATTYTYNSLNQLVAQNVPDHKTMDILSTVSSNDGLAIGLQVTGTQFTGNGNGFLTGNLGGKGYIYSTTDNGKTWSLLSAVGTMTLNDVYIRSTGVGFAVGDRGTVLKTTNGGANWTILPIGTAANLIRVYLYDDNTGVIYEKSGMIWEIASGGATITQNTTLNTLLAGKEVTDVSFTSNTLAFLTANINNQGYLYTSSGSPAGKSWTQISTIWASTLTRVQMLNANNGIAAGDDGTILKSSDGGMNWSAVPTGINGSISDMFFRDMNQGVLLTGGNIIKTSDGGKTWANASSASTSYADFDILPGTSYVGFAVKSNGAVESTSNGGLSWKAKTNLNSSKTYSAISTRSATDVYAGTTDGALYVSADGANTWTSIATNTAGGSLPVAAITAIHFKDANNGCVLVNGTIYKTTNAGPATASTATWTSIVGPGVKDMYFNDASRGEAIYSNGTVKITADGGLTWGVAVTNLTGTTDARSIHFFDANTGAVVSGDGRIYVTSNAGSVWTDRGGKVTPGTLNGVQVTTSSMTGYAVGSDGTVLRTINNGAAWRLSATSVNFDLTDVAFKDAGSGVITSASGHVLYTSTGGTSGWNVVVPETSGKPLNKAVIAGTDFYVAGDEGRIFKSSNGAGWTSVNSGMTESIKGLSVSGTTGLGVGVSGKIIRSTTAGTAGVSFGSVSNVDAQILYATDMVSPVIGYAVGKDGAAAKTSNGGLTWSDLNSSTRRTLRSVDFIDANKGIAVGDAGAAGTTGTIIRTVNGGTDNFTASVSVSPAATNVSFKDVQYVNENLAFAVGANASNQGVIYKSVNGGANWTQESVSGASGLNAVHFVDASFGFAAGDGGSLFKASLSGSTYTWTKITDATLGSNNFRDVHFVDYKTGYLIGDGGVILKTIEGGIATTWVNRSISGNTNTLLSMTFSDRTNLVISGNSSTVLKMDDERDMYSSKMWYDELGRIIVSQNTKQFNFSPKQGYSYTVYDDLGRITEVGEVLQSPSNSISTITRANNSTQVPKAAFLIWLAQGDKRQITKTYYDASAFTVPGLTQDNLKKRVASVTYQEAAGTAYDHATHYSYDIHGNVKSLVQDNTALTTVLSGTGESQRYKRMDYTYDLISGNVNEVVYQKDKPDQFFHKYSYDADNRITHVYTSDNGIVWNRDAKYFYYKHGPLARAELGHDKSQAMDYAYTIQGWIKGVNSGTLDVTRDIGKDANQNVLAGKDGLHKNVGKDAYGYNLHYFAGDYKPIGTISALNDMIPSASGITTLTTDAPALYNGNISRMTTTITDINSSSTTFGQALPQTTAYRYDQLNRITQMKAYSSINLATNTWNGGNDGSYQETFKYDANGNILKLTRNGKLVTSGTPTPLAMDDLTYKYETIANGYTRNTNRLRSVSDGVGNGNYADDIDNQANNNYDYDEIGNLKSDVQEGIATIEWTVSGKISKVTRSSGSSKSDLEFKYDAQGNRVAKIEKPAATKGDASTWITTYYVRDASGNVMSTYEQSKASTVLEFFWKEQMVYGSSRLGMVDLNKNITTLGAVSNSLFATKTGIKLFEGSNHLGNVLAVFTDRKIPVASGTNVLSYTADITSTSDYYAFGSQMPGRKYSKTNYRYGFNGHEKDDEISGSGNHLSFGDYGYDPRLGRRWNVDPMASRMPGTSPYSFGYNNPIILKDPDGSLPILPFLLKAGAAGATDMMLQVGMNYLLNDDVETIGQAFKTVDWYDVGISAAQGALPWSIPGGKYTKAAAAATSDVLINASKAAIKGEAYSIEDATADFFIGFLAQLSSEQVEELLSSKKAQEKIQLLLGPKAPKPGNSNPIPQTKDGFIVTKDGTVMHKNVDELNGSLQGAGYSGTPSTQTSESGMIYQLPTDKHSSGSYNVRIMDGKTGGGQYSGPRVINTRNGAGDYVQPNGGDFPNGTPKADRKADGHIHNLTN</sequence>
<dbReference type="Gene3D" id="2.60.40.10">
    <property type="entry name" value="Immunoglobulins"/>
    <property type="match status" value="4"/>
</dbReference>
<organism evidence="6 7">
    <name type="scientific">Sporocytophaga myxococcoides</name>
    <dbReference type="NCBI Taxonomy" id="153721"/>
    <lineage>
        <taxon>Bacteria</taxon>
        <taxon>Pseudomonadati</taxon>
        <taxon>Bacteroidota</taxon>
        <taxon>Cytophagia</taxon>
        <taxon>Cytophagales</taxon>
        <taxon>Cytophagaceae</taxon>
        <taxon>Sporocytophaga</taxon>
    </lineage>
</organism>
<evidence type="ECO:0000256" key="1">
    <source>
        <dbReference type="ARBA" id="ARBA00022531"/>
    </source>
</evidence>
<protein>
    <submittedName>
        <fullName evidence="6">RHS repeat-associated core domain-containing protein</fullName>
    </submittedName>
</protein>
<keyword evidence="4" id="KW-0732">Signal</keyword>
<dbReference type="PANTHER" id="PTHR47199:SF2">
    <property type="entry name" value="PHOTOSYSTEM II STABILITY_ASSEMBLY FACTOR HCF136, CHLOROPLASTIC"/>
    <property type="match status" value="1"/>
</dbReference>
<evidence type="ECO:0000256" key="2">
    <source>
        <dbReference type="ARBA" id="ARBA00023276"/>
    </source>
</evidence>
<dbReference type="SUPFAM" id="SSF50939">
    <property type="entry name" value="Sialidases"/>
    <property type="match status" value="1"/>
</dbReference>
<dbReference type="SMART" id="SM00710">
    <property type="entry name" value="PbH1"/>
    <property type="match status" value="7"/>
</dbReference>
<feature type="chain" id="PRO_5001937428" evidence="4">
    <location>
        <begin position="25"/>
        <end position="4332"/>
    </location>
</feature>
<dbReference type="eggNOG" id="COG2931">
    <property type="taxonomic scope" value="Bacteria"/>
</dbReference>
<dbReference type="Gene3D" id="2.60.40.740">
    <property type="match status" value="4"/>
</dbReference>
<dbReference type="PANTHER" id="PTHR47199">
    <property type="entry name" value="PHOTOSYSTEM II STABILITY/ASSEMBLY FACTOR HCF136, CHLOROPLASTIC"/>
    <property type="match status" value="1"/>
</dbReference>
<comment type="caution">
    <text evidence="6">The sequence shown here is derived from an EMBL/GenBank/DDBJ whole genome shotgun (WGS) entry which is preliminary data.</text>
</comment>
<dbReference type="Gene3D" id="2.40.10.10">
    <property type="entry name" value="Trypsin-like serine proteases"/>
    <property type="match status" value="1"/>
</dbReference>
<feature type="compositionally biased region" description="Basic and acidic residues" evidence="3">
    <location>
        <begin position="4318"/>
        <end position="4332"/>
    </location>
</feature>
<dbReference type="SUPFAM" id="SSF110296">
    <property type="entry name" value="Oligoxyloglucan reducing end-specific cellobiohydrolase"/>
    <property type="match status" value="2"/>
</dbReference>
<feature type="domain" description="Photosynthesis system II assembly factor Ycf48/Hcf136-like" evidence="5">
    <location>
        <begin position="2656"/>
        <end position="2950"/>
    </location>
</feature>
<accession>A0A098LFM4</accession>
<dbReference type="NCBIfam" id="NF038133">
    <property type="entry name" value="choice_anch_L"/>
    <property type="match status" value="1"/>
</dbReference>
<feature type="region of interest" description="Disordered" evidence="3">
    <location>
        <begin position="4303"/>
        <end position="4332"/>
    </location>
</feature>
<keyword evidence="1" id="KW-0602">Photosynthesis</keyword>
<feature type="signal peptide" evidence="4">
    <location>
        <begin position="1"/>
        <end position="24"/>
    </location>
</feature>
<dbReference type="GO" id="GO:0015979">
    <property type="term" value="P:photosynthesis"/>
    <property type="evidence" value="ECO:0007669"/>
    <property type="project" value="UniProtKB-KW"/>
</dbReference>
<evidence type="ECO:0000256" key="3">
    <source>
        <dbReference type="SAM" id="MobiDB-lite"/>
    </source>
</evidence>
<keyword evidence="7" id="KW-1185">Reference proteome</keyword>
<name>A0A098LFM4_9BACT</name>
<dbReference type="InterPro" id="IPR015943">
    <property type="entry name" value="WD40/YVTN_repeat-like_dom_sf"/>
</dbReference>
<dbReference type="Pfam" id="PF13573">
    <property type="entry name" value="SprB"/>
    <property type="match status" value="11"/>
</dbReference>
<dbReference type="eggNOG" id="COG4447">
    <property type="taxonomic scope" value="Bacteria"/>
</dbReference>
<proteinExistence type="predicted"/>
<keyword evidence="2" id="KW-0604">Photosystem II</keyword>
<reference evidence="6 7" key="1">
    <citation type="submission" date="2014-09" db="EMBL/GenBank/DDBJ databases">
        <title>Sporocytophaga myxococcoides PG-01 genome sequencing.</title>
        <authorList>
            <person name="Liu L."/>
            <person name="Gao P.J."/>
            <person name="Chen G.J."/>
            <person name="Wang L.S."/>
        </authorList>
    </citation>
    <scope>NUCLEOTIDE SEQUENCE [LARGE SCALE GENOMIC DNA]</scope>
    <source>
        <strain evidence="6 7">PG-01</strain>
    </source>
</reference>
<dbReference type="eggNOG" id="COG3210">
    <property type="taxonomic scope" value="Bacteria"/>
</dbReference>
<dbReference type="InterPro" id="IPR006626">
    <property type="entry name" value="PbH1"/>
</dbReference>
<evidence type="ECO:0000313" key="7">
    <source>
        <dbReference type="Proteomes" id="UP000030185"/>
    </source>
</evidence>
<dbReference type="SUPFAM" id="SSF48726">
    <property type="entry name" value="Immunoglobulin"/>
    <property type="match status" value="1"/>
</dbReference>
<dbReference type="eggNOG" id="COG3209">
    <property type="taxonomic scope" value="Bacteria"/>
</dbReference>
<dbReference type="Gene3D" id="2.130.10.10">
    <property type="entry name" value="YVTN repeat-like/Quinoprotein amine dehydrogenase"/>
    <property type="match status" value="3"/>
</dbReference>
<evidence type="ECO:0000313" key="6">
    <source>
        <dbReference type="EMBL" id="GAL85765.1"/>
    </source>
</evidence>
<dbReference type="RefSeq" id="WP_045464597.1">
    <property type="nucleotide sequence ID" value="NZ_BBLT01000005.1"/>
</dbReference>
<dbReference type="OrthoDB" id="976756at2"/>
<dbReference type="STRING" id="153721.MYP_2994"/>
<dbReference type="InterPro" id="IPR036278">
    <property type="entry name" value="Sialidase_sf"/>
</dbReference>
<dbReference type="InterPro" id="IPR043504">
    <property type="entry name" value="Peptidase_S1_PA_chymotrypsin"/>
</dbReference>
<dbReference type="InterPro" id="IPR036179">
    <property type="entry name" value="Ig-like_dom_sf"/>
</dbReference>
<evidence type="ECO:0000259" key="5">
    <source>
        <dbReference type="Pfam" id="PF14870"/>
    </source>
</evidence>
<dbReference type="InterPro" id="IPR049804">
    <property type="entry name" value="Choice_anch_L"/>
</dbReference>
<dbReference type="InterPro" id="IPR013783">
    <property type="entry name" value="Ig-like_fold"/>
</dbReference>
<dbReference type="EMBL" id="BBLT01000005">
    <property type="protein sequence ID" value="GAL85765.1"/>
    <property type="molecule type" value="Genomic_DNA"/>
</dbReference>
<dbReference type="InterPro" id="IPR025667">
    <property type="entry name" value="SprB_repeat"/>
</dbReference>
<dbReference type="Pfam" id="PF14870">
    <property type="entry name" value="PSII_BNR"/>
    <property type="match status" value="1"/>
</dbReference>
<dbReference type="InterPro" id="IPR028203">
    <property type="entry name" value="PSII_CF48-like_dom"/>
</dbReference>
<evidence type="ECO:0000256" key="4">
    <source>
        <dbReference type="SAM" id="SignalP"/>
    </source>
</evidence>